<name>A0A839QWI5_9MICO</name>
<keyword evidence="3" id="KW-1185">Reference proteome</keyword>
<organism evidence="2 3">
    <name type="scientific">Helcobacillus massiliensis</name>
    <dbReference type="NCBI Taxonomy" id="521392"/>
    <lineage>
        <taxon>Bacteria</taxon>
        <taxon>Bacillati</taxon>
        <taxon>Actinomycetota</taxon>
        <taxon>Actinomycetes</taxon>
        <taxon>Micrococcales</taxon>
        <taxon>Dermabacteraceae</taxon>
        <taxon>Helcobacillus</taxon>
    </lineage>
</organism>
<dbReference type="SUPFAM" id="SSF51735">
    <property type="entry name" value="NAD(P)-binding Rossmann-fold domains"/>
    <property type="match status" value="1"/>
</dbReference>
<dbReference type="Proteomes" id="UP000568050">
    <property type="component" value="Unassembled WGS sequence"/>
</dbReference>
<sequence>MKIAIFGATGMAGSAITDEAVRRGHQALAASRHPREDASPHVESRAVDVADIDSVAAALGDADAVVVAVRPAPGQESTLPALTRNVLDAARIHDVRVVVVGGSAPLWSPTMPGHRVFDDPGYIPAAWRTIAQASLDQFTACQQHPHERWTYVSPPALFEPGPRTGHYERGTDTLLVDERGASRISAADFAIAIVDELEDPGEDNHFTVATLSSDNETMENRA</sequence>
<evidence type="ECO:0000313" key="2">
    <source>
        <dbReference type="EMBL" id="MBB3024055.1"/>
    </source>
</evidence>
<evidence type="ECO:0000313" key="3">
    <source>
        <dbReference type="Proteomes" id="UP000568050"/>
    </source>
</evidence>
<dbReference type="GO" id="GO:0016646">
    <property type="term" value="F:oxidoreductase activity, acting on the CH-NH group of donors, NAD or NADP as acceptor"/>
    <property type="evidence" value="ECO:0007669"/>
    <property type="project" value="TreeGrafter"/>
</dbReference>
<feature type="domain" description="NAD(P)-binding" evidence="1">
    <location>
        <begin position="7"/>
        <end position="196"/>
    </location>
</feature>
<proteinExistence type="predicted"/>
<reference evidence="2 3" key="1">
    <citation type="submission" date="2020-08" db="EMBL/GenBank/DDBJ databases">
        <title>Sequencing the genomes of 1000 actinobacteria strains.</title>
        <authorList>
            <person name="Klenk H.-P."/>
        </authorList>
    </citation>
    <scope>NUCLEOTIDE SEQUENCE [LARGE SCALE GENOMIC DNA]</scope>
    <source>
        <strain evidence="2 3">DSM 23040</strain>
    </source>
</reference>
<dbReference type="AlphaFoldDB" id="A0A839QWI5"/>
<dbReference type="InterPro" id="IPR016040">
    <property type="entry name" value="NAD(P)-bd_dom"/>
</dbReference>
<dbReference type="PANTHER" id="PTHR43355:SF2">
    <property type="entry name" value="FLAVIN REDUCTASE (NADPH)"/>
    <property type="match status" value="1"/>
</dbReference>
<evidence type="ECO:0000259" key="1">
    <source>
        <dbReference type="Pfam" id="PF13460"/>
    </source>
</evidence>
<gene>
    <name evidence="2" type="ORF">FHX50_002362</name>
</gene>
<dbReference type="InterPro" id="IPR036291">
    <property type="entry name" value="NAD(P)-bd_dom_sf"/>
</dbReference>
<comment type="caution">
    <text evidence="2">The sequence shown here is derived from an EMBL/GenBank/DDBJ whole genome shotgun (WGS) entry which is preliminary data.</text>
</comment>
<accession>A0A839QWI5</accession>
<protein>
    <recommendedName>
        <fullName evidence="1">NAD(P)-binding domain-containing protein</fullName>
    </recommendedName>
</protein>
<dbReference type="Pfam" id="PF13460">
    <property type="entry name" value="NAD_binding_10"/>
    <property type="match status" value="1"/>
</dbReference>
<dbReference type="PANTHER" id="PTHR43355">
    <property type="entry name" value="FLAVIN REDUCTASE (NADPH)"/>
    <property type="match status" value="1"/>
</dbReference>
<dbReference type="InterPro" id="IPR051606">
    <property type="entry name" value="Polyketide_Oxido-like"/>
</dbReference>
<dbReference type="EMBL" id="JACHWP010000024">
    <property type="protein sequence ID" value="MBB3024055.1"/>
    <property type="molecule type" value="Genomic_DNA"/>
</dbReference>
<dbReference type="RefSeq" id="WP_183377330.1">
    <property type="nucleotide sequence ID" value="NZ_CBCSFZ010000027.1"/>
</dbReference>
<dbReference type="Gene3D" id="3.40.50.720">
    <property type="entry name" value="NAD(P)-binding Rossmann-like Domain"/>
    <property type="match status" value="1"/>
</dbReference>